<sequence>MNHLPQAWGRPRDDVYGAYDPSHFASAGPNQHTQSPIVTGTSVLAAKFKDGVVIAADNLASYGSLARFTDVKRLRKFNDEVVVGFGGDVSDMQYIDRLLNSLDIRENYSSSENSLNAKNLHTYLAKVMYNRRSKFDPLWNHLLIVGMDGESKPFLASADLLGTTFTSPSLATGFGAHLAQPILRTILPDEAAVEHVTKEQAVEKIKECMKVLFYRDARSMDKYSIAVVTKEGVELDENVKLENQSWAFADRIRGYGTQTVIFPFINSNAMPSSSSTSRKRIVFTGGSGVAGRHVISGLSSRGHEILNVDMTPLSNSDVYTLKADLTDGAQAFNSLSCHFQVSEPFMEPVKTPDAVVHFAGIPQPMRVPDNETFRINTIGSYNIIEAACKLGIKKIILASSLTTYGVTYSEGDTDYAHFPITEDTPTRPMDVYATSKLCMEQTAASFARRFPGVDIYCLRISAVIEPENHDWKFEAYLTRPQDFKVHAWSYTDARDLAGMVHACLETDGLGFQVFNAVNDETTIPDSEGSIEDWLKKACPGVEIIRKMGERESPVCNKKMRDMLEWKEEFGWRKVLNKE</sequence>
<dbReference type="Gene3D" id="3.40.50.720">
    <property type="entry name" value="NAD(P)-binding Rossmann-like Domain"/>
    <property type="match status" value="1"/>
</dbReference>
<comment type="subcellular location">
    <subcellularLocation>
        <location evidence="1">Nucleus</location>
    </subcellularLocation>
</comment>
<dbReference type="CDD" id="cd03760">
    <property type="entry name" value="proteasome_beta_type_4"/>
    <property type="match status" value="1"/>
</dbReference>
<evidence type="ECO:0000313" key="6">
    <source>
        <dbReference type="EMBL" id="USP79728.1"/>
    </source>
</evidence>
<dbReference type="VEuPathDB" id="FungiDB:yc1106_07002"/>
<dbReference type="Pfam" id="PF01370">
    <property type="entry name" value="Epimerase"/>
    <property type="match status" value="1"/>
</dbReference>
<dbReference type="PANTHER" id="PTHR43103">
    <property type="entry name" value="NUCLEOSIDE-DIPHOSPHATE-SUGAR EPIMERASE"/>
    <property type="match status" value="1"/>
</dbReference>
<dbReference type="InterPro" id="IPR016295">
    <property type="entry name" value="Proteasome_beta4"/>
</dbReference>
<dbReference type="PANTHER" id="PTHR43103:SF6">
    <property type="entry name" value="PUTATIVE-RELATED"/>
    <property type="match status" value="1"/>
</dbReference>
<evidence type="ECO:0000259" key="5">
    <source>
        <dbReference type="Pfam" id="PF01370"/>
    </source>
</evidence>
<proteinExistence type="predicted"/>
<protein>
    <submittedName>
        <fullName evidence="6">Proteasome subunit beta type-1</fullName>
    </submittedName>
</protein>
<dbReference type="InterPro" id="IPR029055">
    <property type="entry name" value="Ntn_hydrolases_N"/>
</dbReference>
<dbReference type="Proteomes" id="UP001056012">
    <property type="component" value="Chromosome 5"/>
</dbReference>
<dbReference type="EMBL" id="CP089278">
    <property type="protein sequence ID" value="USP79728.1"/>
    <property type="molecule type" value="Genomic_DNA"/>
</dbReference>
<dbReference type="FunFam" id="3.60.20.10:FF:000014">
    <property type="entry name" value="Proteasome subunit beta type-7"/>
    <property type="match status" value="1"/>
</dbReference>
<dbReference type="InterPro" id="IPR036291">
    <property type="entry name" value="NAD(P)-bd_dom_sf"/>
</dbReference>
<keyword evidence="2" id="KW-0963">Cytoplasm</keyword>
<dbReference type="PROSITE" id="PS51476">
    <property type="entry name" value="PROTEASOME_BETA_2"/>
    <property type="match status" value="1"/>
</dbReference>
<evidence type="ECO:0000256" key="3">
    <source>
        <dbReference type="ARBA" id="ARBA00022942"/>
    </source>
</evidence>
<evidence type="ECO:0000256" key="2">
    <source>
        <dbReference type="ARBA" id="ARBA00022490"/>
    </source>
</evidence>
<keyword evidence="3 6" id="KW-0647">Proteasome</keyword>
<dbReference type="Pfam" id="PF00227">
    <property type="entry name" value="Proteasome"/>
    <property type="match status" value="1"/>
</dbReference>
<accession>A0A9Q8ZGF6</accession>
<dbReference type="InterPro" id="IPR001509">
    <property type="entry name" value="Epimerase_deHydtase"/>
</dbReference>
<dbReference type="InterPro" id="IPR023333">
    <property type="entry name" value="Proteasome_suB-type"/>
</dbReference>
<dbReference type="SUPFAM" id="SSF56235">
    <property type="entry name" value="N-terminal nucleophile aminohydrolases (Ntn hydrolases)"/>
    <property type="match status" value="1"/>
</dbReference>
<evidence type="ECO:0000313" key="7">
    <source>
        <dbReference type="Proteomes" id="UP001056012"/>
    </source>
</evidence>
<reference evidence="6" key="1">
    <citation type="submission" date="2021-12" db="EMBL/GenBank/DDBJ databases">
        <title>Curvularia clavata genome.</title>
        <authorList>
            <person name="Cao Y."/>
        </authorList>
    </citation>
    <scope>NUCLEOTIDE SEQUENCE</scope>
    <source>
        <strain evidence="6">Yc1106</strain>
    </source>
</reference>
<dbReference type="Gene3D" id="3.60.20.10">
    <property type="entry name" value="Glutamine Phosphoribosylpyrophosphate, subunit 1, domain 1"/>
    <property type="match status" value="1"/>
</dbReference>
<dbReference type="AlphaFoldDB" id="A0A9Q8ZGF6"/>
<dbReference type="InterPro" id="IPR001353">
    <property type="entry name" value="Proteasome_sua/b"/>
</dbReference>
<gene>
    <name evidence="6" type="ORF">yc1106_07002</name>
</gene>
<dbReference type="CDD" id="cd08946">
    <property type="entry name" value="SDR_e"/>
    <property type="match status" value="1"/>
</dbReference>
<dbReference type="GO" id="GO:0005839">
    <property type="term" value="C:proteasome core complex"/>
    <property type="evidence" value="ECO:0007669"/>
    <property type="project" value="InterPro"/>
</dbReference>
<evidence type="ECO:0000256" key="4">
    <source>
        <dbReference type="ARBA" id="ARBA00023242"/>
    </source>
</evidence>
<feature type="domain" description="NAD-dependent epimerase/dehydratase" evidence="5">
    <location>
        <begin position="281"/>
        <end position="468"/>
    </location>
</feature>
<dbReference type="OrthoDB" id="10248542at2759"/>
<dbReference type="SUPFAM" id="SSF51735">
    <property type="entry name" value="NAD(P)-binding Rossmann-fold domains"/>
    <property type="match status" value="1"/>
</dbReference>
<dbReference type="GO" id="GO:0051603">
    <property type="term" value="P:proteolysis involved in protein catabolic process"/>
    <property type="evidence" value="ECO:0007669"/>
    <property type="project" value="InterPro"/>
</dbReference>
<organism evidence="6 7">
    <name type="scientific">Curvularia clavata</name>
    <dbReference type="NCBI Taxonomy" id="95742"/>
    <lineage>
        <taxon>Eukaryota</taxon>
        <taxon>Fungi</taxon>
        <taxon>Dikarya</taxon>
        <taxon>Ascomycota</taxon>
        <taxon>Pezizomycotina</taxon>
        <taxon>Dothideomycetes</taxon>
        <taxon>Pleosporomycetidae</taxon>
        <taxon>Pleosporales</taxon>
        <taxon>Pleosporineae</taxon>
        <taxon>Pleosporaceae</taxon>
        <taxon>Curvularia</taxon>
    </lineage>
</organism>
<keyword evidence="7" id="KW-1185">Reference proteome</keyword>
<keyword evidence="4" id="KW-0539">Nucleus</keyword>
<evidence type="ECO:0000256" key="1">
    <source>
        <dbReference type="ARBA" id="ARBA00004123"/>
    </source>
</evidence>
<dbReference type="GO" id="GO:0005634">
    <property type="term" value="C:nucleus"/>
    <property type="evidence" value="ECO:0007669"/>
    <property type="project" value="UniProtKB-SubCell"/>
</dbReference>
<name>A0A9Q8ZGF6_CURCL</name>